<dbReference type="GO" id="GO:0002939">
    <property type="term" value="P:tRNA N1-guanine methylation"/>
    <property type="evidence" value="ECO:0007669"/>
    <property type="project" value="TreeGrafter"/>
</dbReference>
<comment type="subunit">
    <text evidence="4 15 17">Homodimer.</text>
</comment>
<dbReference type="InterPro" id="IPR029028">
    <property type="entry name" value="Alpha/beta_knot_MTases"/>
</dbReference>
<dbReference type="Gene3D" id="3.40.1280.10">
    <property type="match status" value="1"/>
</dbReference>
<accession>A0A3A1YQS9</accession>
<dbReference type="InterPro" id="IPR002649">
    <property type="entry name" value="tRNA_m1G_MeTrfase_TrmD"/>
</dbReference>
<evidence type="ECO:0000256" key="2">
    <source>
        <dbReference type="ARBA" id="ARBA00004496"/>
    </source>
</evidence>
<keyword evidence="9 15" id="KW-0808">Transferase</keyword>
<comment type="subcellular location">
    <subcellularLocation>
        <location evidence="2 15 17">Cytoplasm</location>
    </subcellularLocation>
</comment>
<dbReference type="OrthoDB" id="9807416at2"/>
<evidence type="ECO:0000256" key="6">
    <source>
        <dbReference type="ARBA" id="ARBA00014679"/>
    </source>
</evidence>
<keyword evidence="7 15" id="KW-0963">Cytoplasm</keyword>
<reference evidence="19 20" key="1">
    <citation type="submission" date="2017-08" db="EMBL/GenBank/DDBJ databases">
        <title>Pusillimonas indicus sp. nov., a member of the family Alcaligenaceae isolated from surface seawater.</title>
        <authorList>
            <person name="Li J."/>
        </authorList>
    </citation>
    <scope>NUCLEOTIDE SEQUENCE [LARGE SCALE GENOMIC DNA]</scope>
    <source>
        <strain evidence="19 20">L52-1-41</strain>
    </source>
</reference>
<dbReference type="Proteomes" id="UP000266206">
    <property type="component" value="Unassembled WGS sequence"/>
</dbReference>
<name>A0A3A1YQS9_9BURK</name>
<keyword evidence="10 15" id="KW-0949">S-adenosyl-L-methionine</keyword>
<evidence type="ECO:0000256" key="16">
    <source>
        <dbReference type="PIRSR" id="PIRSR000386-1"/>
    </source>
</evidence>
<dbReference type="GO" id="GO:0005829">
    <property type="term" value="C:cytosol"/>
    <property type="evidence" value="ECO:0007669"/>
    <property type="project" value="TreeGrafter"/>
</dbReference>
<evidence type="ECO:0000313" key="19">
    <source>
        <dbReference type="EMBL" id="RIY40532.1"/>
    </source>
</evidence>
<dbReference type="NCBIfam" id="TIGR00088">
    <property type="entry name" value="trmD"/>
    <property type="match status" value="1"/>
</dbReference>
<evidence type="ECO:0000256" key="14">
    <source>
        <dbReference type="ARBA" id="ARBA00047783"/>
    </source>
</evidence>
<evidence type="ECO:0000313" key="20">
    <source>
        <dbReference type="Proteomes" id="UP000266206"/>
    </source>
</evidence>
<gene>
    <name evidence="15" type="primary">trmD</name>
    <name evidence="19" type="ORF">CJP73_10410</name>
</gene>
<dbReference type="HAMAP" id="MF_00605">
    <property type="entry name" value="TrmD"/>
    <property type="match status" value="1"/>
</dbReference>
<dbReference type="Gene3D" id="1.10.1270.20">
    <property type="entry name" value="tRNA(m1g37)methyltransferase, domain 2"/>
    <property type="match status" value="1"/>
</dbReference>
<protein>
    <recommendedName>
        <fullName evidence="6 15">tRNA (guanine-N(1)-)-methyltransferase</fullName>
        <ecNumber evidence="5 15">2.1.1.228</ecNumber>
    </recommendedName>
    <alternativeName>
        <fullName evidence="12 15">M1G-methyltransferase</fullName>
    </alternativeName>
    <alternativeName>
        <fullName evidence="13 15">tRNA [GM37] methyltransferase</fullName>
    </alternativeName>
</protein>
<dbReference type="EMBL" id="NQYH01000008">
    <property type="protein sequence ID" value="RIY40532.1"/>
    <property type="molecule type" value="Genomic_DNA"/>
</dbReference>
<dbReference type="SUPFAM" id="SSF75217">
    <property type="entry name" value="alpha/beta knot"/>
    <property type="match status" value="1"/>
</dbReference>
<evidence type="ECO:0000256" key="13">
    <source>
        <dbReference type="ARBA" id="ARBA00033392"/>
    </source>
</evidence>
<evidence type="ECO:0000259" key="18">
    <source>
        <dbReference type="Pfam" id="PF01746"/>
    </source>
</evidence>
<evidence type="ECO:0000256" key="15">
    <source>
        <dbReference type="HAMAP-Rule" id="MF_00605"/>
    </source>
</evidence>
<dbReference type="RefSeq" id="WP_119516369.1">
    <property type="nucleotide sequence ID" value="NZ_NQYH01000008.1"/>
</dbReference>
<dbReference type="PANTHER" id="PTHR46417">
    <property type="entry name" value="TRNA (GUANINE-N(1)-)-METHYLTRANSFERASE"/>
    <property type="match status" value="1"/>
</dbReference>
<feature type="binding site" evidence="15 16">
    <location>
        <position position="113"/>
    </location>
    <ligand>
        <name>S-adenosyl-L-methionine</name>
        <dbReference type="ChEBI" id="CHEBI:59789"/>
    </ligand>
</feature>
<dbReference type="FunFam" id="3.40.1280.10:FF:000001">
    <property type="entry name" value="tRNA (guanine-N(1)-)-methyltransferase"/>
    <property type="match status" value="1"/>
</dbReference>
<evidence type="ECO:0000256" key="11">
    <source>
        <dbReference type="ARBA" id="ARBA00022694"/>
    </source>
</evidence>
<evidence type="ECO:0000256" key="12">
    <source>
        <dbReference type="ARBA" id="ARBA00029736"/>
    </source>
</evidence>
<dbReference type="CDD" id="cd18080">
    <property type="entry name" value="TrmD-like"/>
    <property type="match status" value="1"/>
</dbReference>
<evidence type="ECO:0000256" key="4">
    <source>
        <dbReference type="ARBA" id="ARBA00011738"/>
    </source>
</evidence>
<comment type="function">
    <text evidence="1 15 17">Specifically methylates guanosine-37 in various tRNAs.</text>
</comment>
<keyword evidence="8 15" id="KW-0489">Methyltransferase</keyword>
<sequence>MRFDVITLFPDMFSVVRDLGVTGRAHRNEHWRLQLWNPRDFTQDVHRTVDDRPYGGGPGMVMMAEPLEKAVMVARNARTDTPPVILLSPAGKPFTQSRAQALANSPGAILICGRYEGIDQRFINRCVTEEISLGDFVVSGGEIPALAIMDSVVRLLPGVLNDADSARQDSFHDDLTGLLDSPHYTRPEVYEGEPVPTELLSGHHANIAQWRRRQSLKITVQRRPELIEAARRQGLLSKADEAFLKLLSRPN</sequence>
<comment type="similarity">
    <text evidence="3 15 17">Belongs to the RNA methyltransferase TrmD family.</text>
</comment>
<proteinExistence type="inferred from homology"/>
<evidence type="ECO:0000256" key="10">
    <source>
        <dbReference type="ARBA" id="ARBA00022691"/>
    </source>
</evidence>
<dbReference type="Pfam" id="PF01746">
    <property type="entry name" value="tRNA_m1G_MT"/>
    <property type="match status" value="1"/>
</dbReference>
<feature type="domain" description="tRNA methyltransferase TRMD/TRM10-type" evidence="18">
    <location>
        <begin position="1"/>
        <end position="228"/>
    </location>
</feature>
<evidence type="ECO:0000256" key="9">
    <source>
        <dbReference type="ARBA" id="ARBA00022679"/>
    </source>
</evidence>
<evidence type="ECO:0000256" key="5">
    <source>
        <dbReference type="ARBA" id="ARBA00012807"/>
    </source>
</evidence>
<organism evidence="19 20">
    <name type="scientific">Neopusillimonas maritima</name>
    <dbReference type="NCBI Taxonomy" id="2026239"/>
    <lineage>
        <taxon>Bacteria</taxon>
        <taxon>Pseudomonadati</taxon>
        <taxon>Pseudomonadota</taxon>
        <taxon>Betaproteobacteria</taxon>
        <taxon>Burkholderiales</taxon>
        <taxon>Alcaligenaceae</taxon>
        <taxon>Neopusillimonas</taxon>
    </lineage>
</organism>
<dbReference type="InterPro" id="IPR016009">
    <property type="entry name" value="tRNA_MeTrfase_TRMD/TRM10"/>
</dbReference>
<dbReference type="PANTHER" id="PTHR46417:SF1">
    <property type="entry name" value="TRNA (GUANINE-N(1)-)-METHYLTRANSFERASE"/>
    <property type="match status" value="1"/>
</dbReference>
<evidence type="ECO:0000256" key="8">
    <source>
        <dbReference type="ARBA" id="ARBA00022603"/>
    </source>
</evidence>
<dbReference type="EC" id="2.1.1.228" evidence="5 15"/>
<comment type="catalytic activity">
    <reaction evidence="14 15 17">
        <text>guanosine(37) in tRNA + S-adenosyl-L-methionine = N(1)-methylguanosine(37) in tRNA + S-adenosyl-L-homocysteine + H(+)</text>
        <dbReference type="Rhea" id="RHEA:36899"/>
        <dbReference type="Rhea" id="RHEA-COMP:10145"/>
        <dbReference type="Rhea" id="RHEA-COMP:10147"/>
        <dbReference type="ChEBI" id="CHEBI:15378"/>
        <dbReference type="ChEBI" id="CHEBI:57856"/>
        <dbReference type="ChEBI" id="CHEBI:59789"/>
        <dbReference type="ChEBI" id="CHEBI:73542"/>
        <dbReference type="ChEBI" id="CHEBI:74269"/>
        <dbReference type="EC" id="2.1.1.228"/>
    </reaction>
</comment>
<evidence type="ECO:0000256" key="7">
    <source>
        <dbReference type="ARBA" id="ARBA00022490"/>
    </source>
</evidence>
<feature type="binding site" evidence="15 16">
    <location>
        <begin position="133"/>
        <end position="138"/>
    </location>
    <ligand>
        <name>S-adenosyl-L-methionine</name>
        <dbReference type="ChEBI" id="CHEBI:59789"/>
    </ligand>
</feature>
<dbReference type="PIRSF" id="PIRSF000386">
    <property type="entry name" value="tRNA_mtase"/>
    <property type="match status" value="1"/>
</dbReference>
<comment type="caution">
    <text evidence="19">The sequence shown here is derived from an EMBL/GenBank/DDBJ whole genome shotgun (WGS) entry which is preliminary data.</text>
</comment>
<dbReference type="AlphaFoldDB" id="A0A3A1YQS9"/>
<evidence type="ECO:0000256" key="17">
    <source>
        <dbReference type="RuleBase" id="RU003464"/>
    </source>
</evidence>
<evidence type="ECO:0000256" key="1">
    <source>
        <dbReference type="ARBA" id="ARBA00002634"/>
    </source>
</evidence>
<dbReference type="NCBIfam" id="NF000648">
    <property type="entry name" value="PRK00026.1"/>
    <property type="match status" value="1"/>
</dbReference>
<evidence type="ECO:0000256" key="3">
    <source>
        <dbReference type="ARBA" id="ARBA00007630"/>
    </source>
</evidence>
<keyword evidence="11 15" id="KW-0819">tRNA processing</keyword>
<dbReference type="InterPro" id="IPR029026">
    <property type="entry name" value="tRNA_m1G_MTases_N"/>
</dbReference>
<dbReference type="GO" id="GO:0052906">
    <property type="term" value="F:tRNA (guanine(37)-N1)-methyltransferase activity"/>
    <property type="evidence" value="ECO:0007669"/>
    <property type="project" value="UniProtKB-UniRule"/>
</dbReference>
<dbReference type="InterPro" id="IPR023148">
    <property type="entry name" value="tRNA_m1G_MeTrfase_C_sf"/>
</dbReference>